<evidence type="ECO:0000256" key="1">
    <source>
        <dbReference type="ARBA" id="ARBA00004637"/>
    </source>
</evidence>
<keyword evidence="8" id="KW-0472">Membrane</keyword>
<proteinExistence type="inferred from homology"/>
<evidence type="ECO:0000256" key="2">
    <source>
        <dbReference type="ARBA" id="ARBA00008817"/>
    </source>
</evidence>
<evidence type="ECO:0000256" key="4">
    <source>
        <dbReference type="ARBA" id="ARBA00022792"/>
    </source>
</evidence>
<dbReference type="OrthoDB" id="10262892at2759"/>
<dbReference type="Proteomes" id="UP000054937">
    <property type="component" value="Unassembled WGS sequence"/>
</dbReference>
<comment type="subcellular location">
    <subcellularLocation>
        <location evidence="1">Mitochondrion inner membrane</location>
        <topology evidence="1">Peripheral membrane protein</topology>
    </subcellularLocation>
</comment>
<evidence type="ECO:0000256" key="6">
    <source>
        <dbReference type="ARBA" id="ARBA00023010"/>
    </source>
</evidence>
<dbReference type="AlphaFoldDB" id="A0A0V0QW41"/>
<comment type="caution">
    <text evidence="10">The sequence shown here is derived from an EMBL/GenBank/DDBJ whole genome shotgun (WGS) entry which is preliminary data.</text>
</comment>
<sequence length="172" mass="19738">MANPFIIRLIIQAASSVGKSVLKAYQKTVKQSGAGQHSKQQANPFSEKINQTMSSLNLTHKKMVEEEAIKILNIDPKEINPNSILDAYYRMYQKNSVKNGGSFYIQSKIFNAKELLIEQFPGAEEEYKKEKENNSEENSENKEESKEKSEKSEKEEKTEKKVDESKEKKDKQ</sequence>
<evidence type="ECO:0000256" key="9">
    <source>
        <dbReference type="SAM" id="MobiDB-lite"/>
    </source>
</evidence>
<dbReference type="InterPro" id="IPR036869">
    <property type="entry name" value="J_dom_sf"/>
</dbReference>
<keyword evidence="11" id="KW-1185">Reference proteome</keyword>
<organism evidence="10 11">
    <name type="scientific">Pseudocohnilembus persalinus</name>
    <name type="common">Ciliate</name>
    <dbReference type="NCBI Taxonomy" id="266149"/>
    <lineage>
        <taxon>Eukaryota</taxon>
        <taxon>Sar</taxon>
        <taxon>Alveolata</taxon>
        <taxon>Ciliophora</taxon>
        <taxon>Intramacronucleata</taxon>
        <taxon>Oligohymenophorea</taxon>
        <taxon>Scuticociliatia</taxon>
        <taxon>Philasterida</taxon>
        <taxon>Pseudocohnilembidae</taxon>
        <taxon>Pseudocohnilembus</taxon>
    </lineage>
</organism>
<evidence type="ECO:0000313" key="10">
    <source>
        <dbReference type="EMBL" id="KRX06224.1"/>
    </source>
</evidence>
<dbReference type="OMA" id="GQHSKQQ"/>
<dbReference type="Gene3D" id="1.10.287.110">
    <property type="entry name" value="DnaJ domain"/>
    <property type="match status" value="1"/>
</dbReference>
<keyword evidence="5" id="KW-0653">Protein transport</keyword>
<evidence type="ECO:0000256" key="5">
    <source>
        <dbReference type="ARBA" id="ARBA00022927"/>
    </source>
</evidence>
<evidence type="ECO:0000256" key="8">
    <source>
        <dbReference type="ARBA" id="ARBA00023136"/>
    </source>
</evidence>
<dbReference type="Pfam" id="PF03656">
    <property type="entry name" value="Pam16"/>
    <property type="match status" value="1"/>
</dbReference>
<evidence type="ECO:0000256" key="3">
    <source>
        <dbReference type="ARBA" id="ARBA00022448"/>
    </source>
</evidence>
<keyword evidence="3" id="KW-0813">Transport</keyword>
<dbReference type="InParanoid" id="A0A0V0QW41"/>
<dbReference type="GO" id="GO:0005744">
    <property type="term" value="C:TIM23 mitochondrial import inner membrane translocase complex"/>
    <property type="evidence" value="ECO:0007669"/>
    <property type="project" value="InterPro"/>
</dbReference>
<evidence type="ECO:0000256" key="7">
    <source>
        <dbReference type="ARBA" id="ARBA00023128"/>
    </source>
</evidence>
<gene>
    <name evidence="10" type="ORF">PPERSA_06106</name>
</gene>
<keyword evidence="7" id="KW-0496">Mitochondrion</keyword>
<feature type="region of interest" description="Disordered" evidence="9">
    <location>
        <begin position="126"/>
        <end position="172"/>
    </location>
</feature>
<keyword evidence="6" id="KW-0811">Translocation</keyword>
<dbReference type="FunCoup" id="A0A0V0QW41">
    <property type="interactions" value="73"/>
</dbReference>
<dbReference type="PANTHER" id="PTHR12388:SF0">
    <property type="entry name" value="MITOCHONDRIAL IMPORT INNER MEMBRANE TRANSLOCASE SUBUNIT TIM16"/>
    <property type="match status" value="1"/>
</dbReference>
<dbReference type="InterPro" id="IPR005341">
    <property type="entry name" value="Tim16"/>
</dbReference>
<evidence type="ECO:0008006" key="12">
    <source>
        <dbReference type="Google" id="ProtNLM"/>
    </source>
</evidence>
<keyword evidence="4" id="KW-0999">Mitochondrion inner membrane</keyword>
<reference evidence="10 11" key="1">
    <citation type="journal article" date="2015" name="Sci. Rep.">
        <title>Genome of the facultative scuticociliatosis pathogen Pseudocohnilembus persalinus provides insight into its virulence through horizontal gene transfer.</title>
        <authorList>
            <person name="Xiong J."/>
            <person name="Wang G."/>
            <person name="Cheng J."/>
            <person name="Tian M."/>
            <person name="Pan X."/>
            <person name="Warren A."/>
            <person name="Jiang C."/>
            <person name="Yuan D."/>
            <person name="Miao W."/>
        </authorList>
    </citation>
    <scope>NUCLEOTIDE SEQUENCE [LARGE SCALE GENOMIC DNA]</scope>
    <source>
        <strain evidence="10">36N120E</strain>
    </source>
</reference>
<dbReference type="GO" id="GO:0030150">
    <property type="term" value="P:protein import into mitochondrial matrix"/>
    <property type="evidence" value="ECO:0007669"/>
    <property type="project" value="InterPro"/>
</dbReference>
<name>A0A0V0QW41_PSEPJ</name>
<comment type="similarity">
    <text evidence="2">Belongs to the TIM16/PAM16 family.</text>
</comment>
<protein>
    <recommendedName>
        <fullName evidence="12">Mitochondrial import inner membrane translocase subunit TIM16</fullName>
    </recommendedName>
</protein>
<dbReference type="PANTHER" id="PTHR12388">
    <property type="entry name" value="MITOCHONDRIA ASSOCIATED GRANULOCYTE MACROPHAGE CSF SIGNALING MOLECULE"/>
    <property type="match status" value="1"/>
</dbReference>
<evidence type="ECO:0000313" key="11">
    <source>
        <dbReference type="Proteomes" id="UP000054937"/>
    </source>
</evidence>
<dbReference type="EMBL" id="LDAU01000098">
    <property type="protein sequence ID" value="KRX06224.1"/>
    <property type="molecule type" value="Genomic_DNA"/>
</dbReference>
<accession>A0A0V0QW41</accession>